<evidence type="ECO:0000313" key="2">
    <source>
        <dbReference type="EMBL" id="AYM52701.1"/>
    </source>
</evidence>
<dbReference type="PROSITE" id="PS51257">
    <property type="entry name" value="PROKAR_LIPOPROTEIN"/>
    <property type="match status" value="1"/>
</dbReference>
<organism evidence="2">
    <name type="scientific">Pseudenhygromyxa salsuginis</name>
    <dbReference type="NCBI Taxonomy" id="442868"/>
    <lineage>
        <taxon>Bacteria</taxon>
        <taxon>Pseudomonadati</taxon>
        <taxon>Myxococcota</taxon>
        <taxon>Polyangia</taxon>
        <taxon>Nannocystales</taxon>
        <taxon>Nannocystaceae</taxon>
        <taxon>Pseudenhygromyxa</taxon>
    </lineage>
</organism>
<dbReference type="EMBL" id="MH908882">
    <property type="protein sequence ID" value="AYM52701.1"/>
    <property type="molecule type" value="Genomic_DNA"/>
</dbReference>
<feature type="region of interest" description="Disordered" evidence="1">
    <location>
        <begin position="138"/>
        <end position="204"/>
    </location>
</feature>
<dbReference type="SUPFAM" id="SSF53187">
    <property type="entry name" value="Zn-dependent exopeptidases"/>
    <property type="match status" value="1"/>
</dbReference>
<dbReference type="AlphaFoldDB" id="A0A3S7UVC5"/>
<accession>A0A3S7UVC5</accession>
<proteinExistence type="predicted"/>
<evidence type="ECO:0000256" key="1">
    <source>
        <dbReference type="SAM" id="MobiDB-lite"/>
    </source>
</evidence>
<feature type="region of interest" description="Disordered" evidence="1">
    <location>
        <begin position="505"/>
        <end position="550"/>
    </location>
</feature>
<name>A0A3S7UVC5_9BACT</name>
<feature type="compositionally biased region" description="Acidic residues" evidence="1">
    <location>
        <begin position="523"/>
        <end position="541"/>
    </location>
</feature>
<reference evidence="2" key="1">
    <citation type="journal article" date="2018" name="J. Ind. Microbiol. Biotechnol.">
        <title>Genome mining reveals uncommon alkylpyrones as type III PKS products from myxobacteria.</title>
        <authorList>
            <person name="Hug J.J."/>
            <person name="Panter F."/>
            <person name="Krug D."/>
            <person name="Muller R."/>
        </authorList>
    </citation>
    <scope>NUCLEOTIDE SEQUENCE</scope>
    <source>
        <strain evidence="2">MNa10638</strain>
    </source>
</reference>
<sequence>MSTGRRRFLERSLGLLTLGVGGCKIEPIGELPPSRDAERFEFPKLPPRIPEQLEDAEATLQQLADELLAVEVPRLTTGDLRERQIGDEAPLQHLQQLLASFGLQPAGPRGGWRQALELRSTEPSGDPAAVVLRSPAAPVGVRLPPPPGTQVEPDTPPAPPESPPDAPPETPESPDSPPEAPLPSPEPSVNLAPHGAFRQPGSPSVRAGLLSTTIFAAGDKLPRESVAGRVVWLRMGKDFDAQTAEAPDQIDDVVGSARDAGVLGCVLLCEDSGPGIERLRERWSRSLRRAEDIVGDELLLVGIVGAEGSRLVEASLAVGEPRLVDVDLGTREVAIATYNLMARIVGRERPGEAVILTCAWDTPDLLQQERDTLRLLATIAAFAQLASWVQRSTRPYRSLLLLLTADGGIGAGQLEHARWSAEEGVRPTMILALDRPTGGEIGPAVLVSGHIDEATAAVDKAVVGREGRDLLIADQLAMPELAPYLRHQLPVMTVGEPPADALEGFVPSERVRGAESPEASGETGDEMGDEGTETGGEDEGLVQELDAPGPREGLHADIRLLRNLMLALGASRA</sequence>
<protein>
    <submittedName>
        <fullName evidence="2">Uncharacterized protein</fullName>
    </submittedName>
</protein>
<feature type="compositionally biased region" description="Pro residues" evidence="1">
    <location>
        <begin position="143"/>
        <end position="186"/>
    </location>
</feature>